<keyword evidence="3 8" id="KW-0349">Heme</keyword>
<accession>A0A6C0U4R7</accession>
<organism evidence="11 12">
    <name type="scientific">Kineobactrum salinum</name>
    <dbReference type="NCBI Taxonomy" id="2708301"/>
    <lineage>
        <taxon>Bacteria</taxon>
        <taxon>Pseudomonadati</taxon>
        <taxon>Pseudomonadota</taxon>
        <taxon>Gammaproteobacteria</taxon>
        <taxon>Cellvibrionales</taxon>
        <taxon>Halieaceae</taxon>
        <taxon>Kineobactrum</taxon>
    </lineage>
</organism>
<dbReference type="SMART" id="SM00564">
    <property type="entry name" value="PQQ"/>
    <property type="match status" value="6"/>
</dbReference>
<comment type="cofactor">
    <cofactor evidence="1">
        <name>pyrroloquinoline quinone</name>
        <dbReference type="ChEBI" id="CHEBI:58442"/>
    </cofactor>
</comment>
<name>A0A6C0U4R7_9GAMM</name>
<evidence type="ECO:0000256" key="6">
    <source>
        <dbReference type="ARBA" id="ARBA00023002"/>
    </source>
</evidence>
<evidence type="ECO:0000256" key="2">
    <source>
        <dbReference type="ARBA" id="ARBA00008156"/>
    </source>
</evidence>
<dbReference type="InterPro" id="IPR036909">
    <property type="entry name" value="Cyt_c-like_dom_sf"/>
</dbReference>
<keyword evidence="7 8" id="KW-0408">Iron</keyword>
<evidence type="ECO:0000256" key="1">
    <source>
        <dbReference type="ARBA" id="ARBA00001931"/>
    </source>
</evidence>
<dbReference type="PROSITE" id="PS51007">
    <property type="entry name" value="CYTC"/>
    <property type="match status" value="1"/>
</dbReference>
<dbReference type="InterPro" id="IPR002372">
    <property type="entry name" value="PQQ_rpt_dom"/>
</dbReference>
<dbReference type="Pfam" id="PF01011">
    <property type="entry name" value="PQQ"/>
    <property type="match status" value="2"/>
</dbReference>
<dbReference type="GO" id="GO:0046872">
    <property type="term" value="F:metal ion binding"/>
    <property type="evidence" value="ECO:0007669"/>
    <property type="project" value="UniProtKB-KW"/>
</dbReference>
<comment type="similarity">
    <text evidence="2">Belongs to the bacterial PQQ dehydrogenase family.</text>
</comment>
<dbReference type="GO" id="GO:0020037">
    <property type="term" value="F:heme binding"/>
    <property type="evidence" value="ECO:0007669"/>
    <property type="project" value="InterPro"/>
</dbReference>
<evidence type="ECO:0000259" key="10">
    <source>
        <dbReference type="PROSITE" id="PS51007"/>
    </source>
</evidence>
<evidence type="ECO:0000256" key="3">
    <source>
        <dbReference type="ARBA" id="ARBA00022617"/>
    </source>
</evidence>
<dbReference type="EMBL" id="CP048711">
    <property type="protein sequence ID" value="QIB66843.1"/>
    <property type="molecule type" value="Genomic_DNA"/>
</dbReference>
<evidence type="ECO:0000256" key="8">
    <source>
        <dbReference type="PROSITE-ProRule" id="PRU00433"/>
    </source>
</evidence>
<dbReference type="Gene3D" id="1.10.760.10">
    <property type="entry name" value="Cytochrome c-like domain"/>
    <property type="match status" value="1"/>
</dbReference>
<dbReference type="AlphaFoldDB" id="A0A6C0U4R7"/>
<evidence type="ECO:0000256" key="7">
    <source>
        <dbReference type="ARBA" id="ARBA00023004"/>
    </source>
</evidence>
<dbReference type="PANTHER" id="PTHR32303">
    <property type="entry name" value="QUINOPROTEIN ALCOHOL DEHYDROGENASE (CYTOCHROME C)"/>
    <property type="match status" value="1"/>
</dbReference>
<dbReference type="SUPFAM" id="SSF46626">
    <property type="entry name" value="Cytochrome c"/>
    <property type="match status" value="1"/>
</dbReference>
<evidence type="ECO:0000313" key="12">
    <source>
        <dbReference type="Proteomes" id="UP000477680"/>
    </source>
</evidence>
<keyword evidence="12" id="KW-1185">Reference proteome</keyword>
<protein>
    <submittedName>
        <fullName evidence="11">PQQ-binding-like beta-propeller repeat protein</fullName>
    </submittedName>
</protein>
<dbReference type="InterPro" id="IPR009056">
    <property type="entry name" value="Cyt_c-like_dom"/>
</dbReference>
<dbReference type="GO" id="GO:0009055">
    <property type="term" value="F:electron transfer activity"/>
    <property type="evidence" value="ECO:0007669"/>
    <property type="project" value="InterPro"/>
</dbReference>
<reference evidence="11 12" key="1">
    <citation type="submission" date="2020-02" db="EMBL/GenBank/DDBJ databases">
        <title>Genome sequencing for Kineobactrum sp. M2.</title>
        <authorList>
            <person name="Park S.-J."/>
        </authorList>
    </citation>
    <scope>NUCLEOTIDE SEQUENCE [LARGE SCALE GENOMIC DNA]</scope>
    <source>
        <strain evidence="11 12">M2</strain>
    </source>
</reference>
<dbReference type="KEGG" id="kim:G3T16_17015"/>
<feature type="chain" id="PRO_5025354816" evidence="9">
    <location>
        <begin position="21"/>
        <end position="707"/>
    </location>
</feature>
<dbReference type="Proteomes" id="UP000477680">
    <property type="component" value="Chromosome"/>
</dbReference>
<evidence type="ECO:0000256" key="5">
    <source>
        <dbReference type="ARBA" id="ARBA00022729"/>
    </source>
</evidence>
<feature type="domain" description="Cytochrome c" evidence="10">
    <location>
        <begin position="28"/>
        <end position="107"/>
    </location>
</feature>
<dbReference type="GO" id="GO:0016491">
    <property type="term" value="F:oxidoreductase activity"/>
    <property type="evidence" value="ECO:0007669"/>
    <property type="project" value="UniProtKB-KW"/>
</dbReference>
<dbReference type="Gene3D" id="2.140.10.10">
    <property type="entry name" value="Quinoprotein alcohol dehydrogenase-like superfamily"/>
    <property type="match status" value="1"/>
</dbReference>
<gene>
    <name evidence="11" type="ORF">G3T16_17015</name>
</gene>
<proteinExistence type="inferred from homology"/>
<dbReference type="PANTHER" id="PTHR32303:SF20">
    <property type="entry name" value="QUINOPROTEIN ETHANOL DEHYDROGENASE"/>
    <property type="match status" value="1"/>
</dbReference>
<dbReference type="InterPro" id="IPR018391">
    <property type="entry name" value="PQQ_b-propeller_rpt"/>
</dbReference>
<dbReference type="Pfam" id="PF13442">
    <property type="entry name" value="Cytochrome_CBB3"/>
    <property type="match status" value="1"/>
</dbReference>
<sequence length="707" mass="76093">MPGIAAKFLALAGISMLSSAGNVPFTAEQADNGALLYAQHCQTCHGSNLRGGTHAPTLNGGVFRAQWAARSVSDLLNYLSTNMPPRQASTLSLQSHADILAFLLQKNGEQASYPQLPGDFDTLFELRLPPWPNYLSGGGLAPGVTIPAAPAKSNPLHSLSPVTDAMLTQPADGDWLMWRRTYDAYGFSPLDEIDASNVGSVTLAWSWTLPQGPNPSTPVVHDGVLFVYGMGDTVQALDASNGDLLWQYSRRLPSGVTPSHKRSLAIYGTSLFLPTSDGHVIALDAKSGTVIWDQSVGVMDGDLQLISGPIVVKSKVIIGTSGSRAGGNEIIALEAATGQVSWRIPVIQRPFEGGIDTWNAVPLDERNGGSVWLPGSYNAKYDVVLFGTGNTYHTTPLMTKSSSEDVSNDGLYLDSTLALKPETGELVWYFQHFSNDQWDMDWAFERQSIRLPINGVEQDVVITGGKVMIFDLLRAQDGAYLSSISLGMQNLISDIDPVTGKKHINSDLLPVRKQVTTICPHVSGGRGWLPTTYLPEDRVLVVPITEACMDLVPAGENESTVLSTGFRWTVRPRPDSDGLYGRLQAVDLETGETRWLVRERPPFTAGTLATAGSIVFAGSLDRTFKAYDSGTGKMLWSARLNDAPSSPPITYESGGKQYVAVIVGPGGYQSVSYDSLLPELQNPMDSGTVLWVFALPNALAPRAGDTH</sequence>
<keyword evidence="6" id="KW-0560">Oxidoreductase</keyword>
<evidence type="ECO:0000313" key="11">
    <source>
        <dbReference type="EMBL" id="QIB66843.1"/>
    </source>
</evidence>
<evidence type="ECO:0000256" key="9">
    <source>
        <dbReference type="SAM" id="SignalP"/>
    </source>
</evidence>
<dbReference type="RefSeq" id="WP_163496273.1">
    <property type="nucleotide sequence ID" value="NZ_CP048711.1"/>
</dbReference>
<dbReference type="InterPro" id="IPR011047">
    <property type="entry name" value="Quinoprotein_ADH-like_sf"/>
</dbReference>
<dbReference type="SUPFAM" id="SSF50998">
    <property type="entry name" value="Quinoprotein alcohol dehydrogenase-like"/>
    <property type="match status" value="1"/>
</dbReference>
<feature type="signal peptide" evidence="9">
    <location>
        <begin position="1"/>
        <end position="20"/>
    </location>
</feature>
<keyword evidence="5 9" id="KW-0732">Signal</keyword>
<evidence type="ECO:0000256" key="4">
    <source>
        <dbReference type="ARBA" id="ARBA00022723"/>
    </source>
</evidence>
<keyword evidence="4 8" id="KW-0479">Metal-binding</keyword>